<evidence type="ECO:0000313" key="2">
    <source>
        <dbReference type="Proteomes" id="UP001341840"/>
    </source>
</evidence>
<reference evidence="1 2" key="1">
    <citation type="journal article" date="2023" name="Plants (Basel)">
        <title>Bridging the Gap: Combining Genomics and Transcriptomics Approaches to Understand Stylosanthes scabra, an Orphan Legume from the Brazilian Caatinga.</title>
        <authorList>
            <person name="Ferreira-Neto J.R.C."/>
            <person name="da Silva M.D."/>
            <person name="Binneck E."/>
            <person name="de Melo N.F."/>
            <person name="da Silva R.H."/>
            <person name="de Melo A.L.T.M."/>
            <person name="Pandolfi V."/>
            <person name="Bustamante F.O."/>
            <person name="Brasileiro-Vidal A.C."/>
            <person name="Benko-Iseppon A.M."/>
        </authorList>
    </citation>
    <scope>NUCLEOTIDE SEQUENCE [LARGE SCALE GENOMIC DNA]</scope>
    <source>
        <tissue evidence="1">Leaves</tissue>
    </source>
</reference>
<protein>
    <submittedName>
        <fullName evidence="1">Uncharacterized protein</fullName>
    </submittedName>
</protein>
<evidence type="ECO:0000313" key="1">
    <source>
        <dbReference type="EMBL" id="MED6150271.1"/>
    </source>
</evidence>
<keyword evidence="2" id="KW-1185">Reference proteome</keyword>
<comment type="caution">
    <text evidence="1">The sequence shown here is derived from an EMBL/GenBank/DDBJ whole genome shotgun (WGS) entry which is preliminary data.</text>
</comment>
<organism evidence="1 2">
    <name type="scientific">Stylosanthes scabra</name>
    <dbReference type="NCBI Taxonomy" id="79078"/>
    <lineage>
        <taxon>Eukaryota</taxon>
        <taxon>Viridiplantae</taxon>
        <taxon>Streptophyta</taxon>
        <taxon>Embryophyta</taxon>
        <taxon>Tracheophyta</taxon>
        <taxon>Spermatophyta</taxon>
        <taxon>Magnoliopsida</taxon>
        <taxon>eudicotyledons</taxon>
        <taxon>Gunneridae</taxon>
        <taxon>Pentapetalae</taxon>
        <taxon>rosids</taxon>
        <taxon>fabids</taxon>
        <taxon>Fabales</taxon>
        <taxon>Fabaceae</taxon>
        <taxon>Papilionoideae</taxon>
        <taxon>50 kb inversion clade</taxon>
        <taxon>dalbergioids sensu lato</taxon>
        <taxon>Dalbergieae</taxon>
        <taxon>Pterocarpus clade</taxon>
        <taxon>Stylosanthes</taxon>
    </lineage>
</organism>
<sequence>MAQSKNGSFQPIILPILPCGLTPHRLARTLRNISPQRVQSVSAFLITMATCRLAVRGSMLGLPWPSPPHSPETRPTYIYVATQNPTEIGLTQVNSDPPPTSSAPIVFIETMNTESPAMRGRFWHFMPTPGFTQQAGIGPTPTKLPTTEKLAPKGGASRGVGVSHVARILKRE</sequence>
<accession>A0ABU6TN89</accession>
<proteinExistence type="predicted"/>
<name>A0ABU6TN89_9FABA</name>
<dbReference type="EMBL" id="JASCZI010091426">
    <property type="protein sequence ID" value="MED6150271.1"/>
    <property type="molecule type" value="Genomic_DNA"/>
</dbReference>
<gene>
    <name evidence="1" type="ORF">PIB30_070816</name>
</gene>
<dbReference type="Proteomes" id="UP001341840">
    <property type="component" value="Unassembled WGS sequence"/>
</dbReference>